<dbReference type="InterPro" id="IPR000873">
    <property type="entry name" value="AMP-dep_synth/lig_dom"/>
</dbReference>
<dbReference type="Gene3D" id="3.40.50.980">
    <property type="match status" value="4"/>
</dbReference>
<dbReference type="NCBIfam" id="NF003417">
    <property type="entry name" value="PRK04813.1"/>
    <property type="match status" value="3"/>
</dbReference>
<dbReference type="PROSITE" id="PS50075">
    <property type="entry name" value="CARRIER"/>
    <property type="match status" value="3"/>
</dbReference>
<evidence type="ECO:0000256" key="4">
    <source>
        <dbReference type="SAM" id="MobiDB-lite"/>
    </source>
</evidence>
<dbReference type="Proteomes" id="UP000278907">
    <property type="component" value="Unassembled WGS sequence"/>
</dbReference>
<keyword evidence="7" id="KW-1185">Reference proteome</keyword>
<dbReference type="InterPro" id="IPR020806">
    <property type="entry name" value="PKS_PP-bd"/>
</dbReference>
<dbReference type="Pfam" id="PF00550">
    <property type="entry name" value="PP-binding"/>
    <property type="match status" value="3"/>
</dbReference>
<evidence type="ECO:0000313" key="7">
    <source>
        <dbReference type="Proteomes" id="UP000278907"/>
    </source>
</evidence>
<dbReference type="Gene3D" id="3.40.50.1820">
    <property type="entry name" value="alpha/beta hydrolase"/>
    <property type="match status" value="1"/>
</dbReference>
<accession>A0ABX9Q7K2</accession>
<dbReference type="PROSITE" id="PS00455">
    <property type="entry name" value="AMP_BINDING"/>
    <property type="match status" value="2"/>
</dbReference>
<sequence length="2314" mass="252180">MKLRGFRIELGEIESSLSTHPDVRETVVIVREDVPGDQRLVAYVVPATVEAGVLREHLRARLPEYMVPAAFVGLDALPLTTNGKVDRRELPAPTASTSSSEDDAPLTPLQEQLASLFREVLRVERVGAHDDFFDLGGHSLLATQLVTRVAARFGVDLPLRTLFEAPTLSLLSERIQALPSRAVSPSLPTVPRDGDLPLSFAQQRMWFLEQLEPGQALYNIPLALRLTGALDVEVLRRTFAEIVRRHEPLRTTFLEREGQPLQRIHAAPAEWPLPVEVLPEGAAREDTLRRRMRDEAALPFDLRTGPLLRTRLLRLAAQEHVLLLNMHHIVSDGWSMGVLVHEVGSLYAAFAEGRPSPLPALSVQAADFAVWQRQTGNSEGVQAHLDALRDSLKDLPALTLPSEHGLPATRTLRGASHVFTLPASLVRALEQVARERDATLFMVLLAGYEALLSRYSGQDDFAVGSPVAHRTRPELEPLIGVFLNTLVLRARLDGNPRFTELLDRVRESALAAYAHQDVPFERLVEALGAERGADRASLFQVMFALHNAPVPPPALPGVRVELLPTAPDTSRFDVSLSMMARDGGLEGTLEYSLDLFTPTTAARLASQLRVLLEAVAKDATVSVSRLPLMDAEERSWVLVDWNAAATLPFTEDTLPGLFESHARRAPDAVAVEHEGRSLTYGALDARANQLARHLVSLGLRPEGRVGLCLERGLDLVVGMLGVLKAGGCYVPLDPSYPQQRLTFMFQDAGLSAVVTERALLPSLLEQSWPTVCLDAEPDALERHDDTTAPVGVAVLPGQLAYVLYTSGSTGTPKGAGVEHRSIVHLVRETNYVRLTPQDCIAQVSTPSFDAATFEIWGALLNGARLVILPRDVTLSPPHLARKLREVGATTVLLTTALFHEMAREEPGALAALRNTFFGGDRADPRAVRNVLAAGPKGQLTNLYGPTEATVCATFHAVEVLAPDATVVPIGRPVARARLYLLDAHGEPVAPGVPGEVFIGGAGVGRGYPGHPATTAQRFVPDAFSGVPGARLYRTGDRARWRADGTLDFVGRVDAQVKVRGFRIEPGEVESVLHSHPSVREAVVVVREDVPGDKRLVAYVVGHPTLDASVLRAFLSERLPAHLVPSAFVPMAALPLTPGGKLERKALPVPEQSAAASLPAVPEHLTPFQQRVAGLFRDVLHVERVGLHDDFFALGGHSLLATQLISRLRATFQVELPLRGLFTASTVARVTELVEEQLLVRSDGPRVPALRRVSRDGDLPLSFSQQRLWVLDQLQPGATPYVLLGAVRLEGTLDAEALRRALELLVGRHEALRTTFALKGRDPIQVIQPMPAWTLPMTDLSALPPEEHEAAVHRLALEETGRHFELGSGPLLRSRLLRLAPEHHVLVLGMHHIVSDGWSVGVMVREVATAYAAFASGTTPSLPSLPVQYADFASWQRGWLQGDVLAKQVAWWKEQLAGAPHVLELPTDKPRPTQRSPRGALLPLHLPRVLGERLGALARQEGATSFMALLSVWQLLLSRYSRQEDLLVGSPIAGRNQGELEGLVGFFVNTLVLRARVNPDASFRSLLTQVRDTTFAAYEHQDLPFEKLVEELQVQRDLGRTPLVQVIFALQNAPAGTLQAPGLTLRMLDVDSATARFDLGLLLTETPDGLHGAIEYSTDLFERDTVARMAGHLRTLMEAAVSGPDAPLSSLPWLTPAERQQVLVDFNDTVYPYPSDTSVAAWFAHQVARNPDAIALESEDERLTYAQLDARGNQLAHELVARGVGPDTLVAVCLERSVAFVVCALATLKAGGAYVPMDASYPAQRLTFMLEDARPHLLLTRRDLRGRFQHAEGAAPILFVEELSLESHPVTAPVTDVGPRNLAYVIFTSGSTGRPKGVCIEQRSLLRLVYSKSYADYGVGDTMMLLAPVSFDGSILELWLPLLHGSRLVIFPGQHKASDLEQVTRMVKGHGVTYAHIPTGLFSQIVEHQSDILGHLREVHVGGDIISAPHVRKAVESGTTSVTNIYGPSECTVASNTFMVSRPDQVGSGSVPIGPMLSNTTGYVLDARMHPVPVGVPGELYLGGDGLSRGYVSRPELTADRFVPDAQGITPGGRLYRTGDLVRWREDGVLEFLGRLDNQVKVRGFRIELAEVEAALRDLPSVLEVAVVVREDVPGDKRLVAYAMPREGHVLDGTALRAGLRQRLPEYMVPSVFVTLATLPLNPSNKVDRKALPAPDAVSTGRQGRFVEPTDPLEQRMAAVFARELGADRVGMHDHLFDDLGGTSLSVVRIAARLREDLQRDVPVVWLFEHPTVNELARRMEREAGGPAPSATPVA</sequence>
<evidence type="ECO:0000313" key="6">
    <source>
        <dbReference type="EMBL" id="RKH92671.1"/>
    </source>
</evidence>
<gene>
    <name evidence="6" type="ORF">D7Y13_35825</name>
</gene>
<dbReference type="EMBL" id="RAWI01000453">
    <property type="protein sequence ID" value="RKH92671.1"/>
    <property type="molecule type" value="Genomic_DNA"/>
</dbReference>
<dbReference type="CDD" id="cd19531">
    <property type="entry name" value="LCL_NRPS-like"/>
    <property type="match status" value="2"/>
</dbReference>
<dbReference type="Gene3D" id="2.30.38.10">
    <property type="entry name" value="Luciferase, Domain 3"/>
    <property type="match status" value="2"/>
</dbReference>
<feature type="region of interest" description="Disordered" evidence="4">
    <location>
        <begin position="2206"/>
        <end position="2226"/>
    </location>
</feature>
<dbReference type="InterPro" id="IPR025110">
    <property type="entry name" value="AMP-bd_C"/>
</dbReference>
<comment type="cofactor">
    <cofactor evidence="1">
        <name>pantetheine 4'-phosphate</name>
        <dbReference type="ChEBI" id="CHEBI:47942"/>
    </cofactor>
</comment>
<dbReference type="SUPFAM" id="SSF47336">
    <property type="entry name" value="ACP-like"/>
    <property type="match status" value="3"/>
</dbReference>
<dbReference type="InterPro" id="IPR045851">
    <property type="entry name" value="AMP-bd_C_sf"/>
</dbReference>
<dbReference type="Pfam" id="PF13193">
    <property type="entry name" value="AMP-binding_C"/>
    <property type="match status" value="3"/>
</dbReference>
<evidence type="ECO:0000256" key="2">
    <source>
        <dbReference type="ARBA" id="ARBA00022450"/>
    </source>
</evidence>
<dbReference type="Pfam" id="PF00668">
    <property type="entry name" value="Condensation"/>
    <property type="match status" value="2"/>
</dbReference>
<dbReference type="Pfam" id="PF00501">
    <property type="entry name" value="AMP-binding"/>
    <property type="match status" value="2"/>
</dbReference>
<comment type="caution">
    <text evidence="6">The sequence shown here is derived from an EMBL/GenBank/DDBJ whole genome shotgun (WGS) entry which is preliminary data.</text>
</comment>
<dbReference type="InterPro" id="IPR020845">
    <property type="entry name" value="AMP-binding_CS"/>
</dbReference>
<dbReference type="SUPFAM" id="SSF56801">
    <property type="entry name" value="Acetyl-CoA synthetase-like"/>
    <property type="match status" value="3"/>
</dbReference>
<keyword evidence="3" id="KW-0597">Phosphoprotein</keyword>
<feature type="domain" description="Carrier" evidence="5">
    <location>
        <begin position="1162"/>
        <end position="1237"/>
    </location>
</feature>
<dbReference type="NCBIfam" id="TIGR01733">
    <property type="entry name" value="AA-adenyl-dom"/>
    <property type="match status" value="2"/>
</dbReference>
<dbReference type="Gene3D" id="3.30.300.30">
    <property type="match status" value="3"/>
</dbReference>
<reference evidence="6 7" key="1">
    <citation type="submission" date="2018-09" db="EMBL/GenBank/DDBJ databases">
        <authorList>
            <person name="Livingstone P.G."/>
            <person name="Whitworth D.E."/>
        </authorList>
    </citation>
    <scope>NUCLEOTIDE SEQUENCE [LARGE SCALE GENOMIC DNA]</scope>
    <source>
        <strain evidence="6 7">CA031B</strain>
    </source>
</reference>
<feature type="non-terminal residue" evidence="6">
    <location>
        <position position="2314"/>
    </location>
</feature>
<evidence type="ECO:0000256" key="3">
    <source>
        <dbReference type="ARBA" id="ARBA00022553"/>
    </source>
</evidence>
<dbReference type="SUPFAM" id="SSF52777">
    <property type="entry name" value="CoA-dependent acyltransferases"/>
    <property type="match status" value="4"/>
</dbReference>
<dbReference type="Gene3D" id="3.30.559.10">
    <property type="entry name" value="Chloramphenicol acetyltransferase-like domain"/>
    <property type="match status" value="2"/>
</dbReference>
<dbReference type="InterPro" id="IPR001242">
    <property type="entry name" value="Condensation_dom"/>
</dbReference>
<dbReference type="PROSITE" id="PS00012">
    <property type="entry name" value="PHOSPHOPANTETHEINE"/>
    <property type="match status" value="2"/>
</dbReference>
<evidence type="ECO:0000259" key="5">
    <source>
        <dbReference type="PROSITE" id="PS50075"/>
    </source>
</evidence>
<evidence type="ECO:0000256" key="1">
    <source>
        <dbReference type="ARBA" id="ARBA00001957"/>
    </source>
</evidence>
<feature type="domain" description="Carrier" evidence="5">
    <location>
        <begin position="104"/>
        <end position="179"/>
    </location>
</feature>
<dbReference type="InterPro" id="IPR023213">
    <property type="entry name" value="CAT-like_dom_sf"/>
</dbReference>
<name>A0ABX9Q7K2_9BACT</name>
<dbReference type="InterPro" id="IPR010071">
    <property type="entry name" value="AA_adenyl_dom"/>
</dbReference>
<dbReference type="Gene3D" id="1.10.1200.10">
    <property type="entry name" value="ACP-like"/>
    <property type="match status" value="2"/>
</dbReference>
<keyword evidence="2" id="KW-0596">Phosphopantetheine</keyword>
<dbReference type="InterPro" id="IPR009081">
    <property type="entry name" value="PP-bd_ACP"/>
</dbReference>
<dbReference type="SMART" id="SM00823">
    <property type="entry name" value="PKS_PP"/>
    <property type="match status" value="3"/>
</dbReference>
<dbReference type="PANTHER" id="PTHR45527:SF1">
    <property type="entry name" value="FATTY ACID SYNTHASE"/>
    <property type="match status" value="1"/>
</dbReference>
<dbReference type="CDD" id="cd12117">
    <property type="entry name" value="A_NRPS_Srf_like"/>
    <property type="match status" value="2"/>
</dbReference>
<dbReference type="InterPro" id="IPR029058">
    <property type="entry name" value="AB_hydrolase_fold"/>
</dbReference>
<proteinExistence type="predicted"/>
<dbReference type="InterPro" id="IPR006162">
    <property type="entry name" value="Ppantetheine_attach_site"/>
</dbReference>
<dbReference type="Gene3D" id="3.30.559.30">
    <property type="entry name" value="Nonribosomal peptide synthetase, condensation domain"/>
    <property type="match status" value="2"/>
</dbReference>
<feature type="region of interest" description="Disordered" evidence="4">
    <location>
        <begin position="85"/>
        <end position="105"/>
    </location>
</feature>
<dbReference type="InterPro" id="IPR036736">
    <property type="entry name" value="ACP-like_sf"/>
</dbReference>
<dbReference type="PANTHER" id="PTHR45527">
    <property type="entry name" value="NONRIBOSOMAL PEPTIDE SYNTHETASE"/>
    <property type="match status" value="1"/>
</dbReference>
<feature type="domain" description="Carrier" evidence="5">
    <location>
        <begin position="2227"/>
        <end position="2303"/>
    </location>
</feature>
<protein>
    <submittedName>
        <fullName evidence="6">Amino acid adenylation domain-containing protein</fullName>
    </submittedName>
</protein>
<organism evidence="6 7">
    <name type="scientific">Corallococcus praedator</name>
    <dbReference type="NCBI Taxonomy" id="2316724"/>
    <lineage>
        <taxon>Bacteria</taxon>
        <taxon>Pseudomonadati</taxon>
        <taxon>Myxococcota</taxon>
        <taxon>Myxococcia</taxon>
        <taxon>Myxococcales</taxon>
        <taxon>Cystobacterineae</taxon>
        <taxon>Myxococcaceae</taxon>
        <taxon>Corallococcus</taxon>
    </lineage>
</organism>